<evidence type="ECO:0000313" key="9">
    <source>
        <dbReference type="Proteomes" id="UP000663920"/>
    </source>
</evidence>
<dbReference type="PANTHER" id="PTHR43214">
    <property type="entry name" value="TWO-COMPONENT RESPONSE REGULATOR"/>
    <property type="match status" value="1"/>
</dbReference>
<dbReference type="PRINTS" id="PR00038">
    <property type="entry name" value="HTHLUXR"/>
</dbReference>
<dbReference type="CDD" id="cd17535">
    <property type="entry name" value="REC_NarL-like"/>
    <property type="match status" value="1"/>
</dbReference>
<dbReference type="InterPro" id="IPR011006">
    <property type="entry name" value="CheY-like_superfamily"/>
</dbReference>
<dbReference type="CDD" id="cd06170">
    <property type="entry name" value="LuxR_C_like"/>
    <property type="match status" value="1"/>
</dbReference>
<dbReference type="EMBL" id="CP071869">
    <property type="protein sequence ID" value="QTE23287.1"/>
    <property type="molecule type" value="Genomic_DNA"/>
</dbReference>
<keyword evidence="3" id="KW-0238">DNA-binding</keyword>
<dbReference type="InterPro" id="IPR000792">
    <property type="entry name" value="Tscrpt_reg_LuxR_C"/>
</dbReference>
<protein>
    <submittedName>
        <fullName evidence="8">Response regulator transcription factor</fullName>
    </submittedName>
</protein>
<dbReference type="SUPFAM" id="SSF52172">
    <property type="entry name" value="CheY-like"/>
    <property type="match status" value="1"/>
</dbReference>
<dbReference type="SMART" id="SM00448">
    <property type="entry name" value="REC"/>
    <property type="match status" value="1"/>
</dbReference>
<reference evidence="8 9" key="1">
    <citation type="submission" date="2021-03" db="EMBL/GenBank/DDBJ databases">
        <title>Complete genome of Polaribacter_sp.SM13.</title>
        <authorList>
            <person name="Jeong S.W."/>
            <person name="Bae J.W."/>
        </authorList>
    </citation>
    <scope>NUCLEOTIDE SEQUENCE [LARGE SCALE GENOMIC DNA]</scope>
    <source>
        <strain evidence="8 9">SM13</strain>
    </source>
</reference>
<keyword evidence="4" id="KW-0804">Transcription</keyword>
<keyword evidence="9" id="KW-1185">Reference proteome</keyword>
<dbReference type="GO" id="GO:0006355">
    <property type="term" value="P:regulation of DNA-templated transcription"/>
    <property type="evidence" value="ECO:0007669"/>
    <property type="project" value="InterPro"/>
</dbReference>
<dbReference type="SMART" id="SM00421">
    <property type="entry name" value="HTH_LUXR"/>
    <property type="match status" value="1"/>
</dbReference>
<feature type="domain" description="Response regulatory" evidence="7">
    <location>
        <begin position="3"/>
        <end position="119"/>
    </location>
</feature>
<evidence type="ECO:0000313" key="8">
    <source>
        <dbReference type="EMBL" id="QTE23287.1"/>
    </source>
</evidence>
<evidence type="ECO:0000256" key="2">
    <source>
        <dbReference type="ARBA" id="ARBA00023015"/>
    </source>
</evidence>
<feature type="modified residue" description="4-aspartylphosphate" evidence="5">
    <location>
        <position position="54"/>
    </location>
</feature>
<evidence type="ECO:0000256" key="4">
    <source>
        <dbReference type="ARBA" id="ARBA00023163"/>
    </source>
</evidence>
<dbReference type="PROSITE" id="PS50043">
    <property type="entry name" value="HTH_LUXR_2"/>
    <property type="match status" value="1"/>
</dbReference>
<keyword evidence="1 5" id="KW-0597">Phosphoprotein</keyword>
<dbReference type="PROSITE" id="PS50110">
    <property type="entry name" value="RESPONSE_REGULATORY"/>
    <property type="match status" value="1"/>
</dbReference>
<dbReference type="Proteomes" id="UP000663920">
    <property type="component" value="Chromosome"/>
</dbReference>
<evidence type="ECO:0000256" key="3">
    <source>
        <dbReference type="ARBA" id="ARBA00023125"/>
    </source>
</evidence>
<organism evidence="8 9">
    <name type="scientific">Polaribacter cellanae</name>
    <dbReference type="NCBI Taxonomy" id="2818493"/>
    <lineage>
        <taxon>Bacteria</taxon>
        <taxon>Pseudomonadati</taxon>
        <taxon>Bacteroidota</taxon>
        <taxon>Flavobacteriia</taxon>
        <taxon>Flavobacteriales</taxon>
        <taxon>Flavobacteriaceae</taxon>
    </lineage>
</organism>
<dbReference type="InterPro" id="IPR001789">
    <property type="entry name" value="Sig_transdc_resp-reg_receiver"/>
</dbReference>
<proteinExistence type="predicted"/>
<name>A0A975CQB7_9FLAO</name>
<dbReference type="GO" id="GO:0003677">
    <property type="term" value="F:DNA binding"/>
    <property type="evidence" value="ECO:0007669"/>
    <property type="project" value="UniProtKB-KW"/>
</dbReference>
<dbReference type="PANTHER" id="PTHR43214:SF41">
    <property type="entry name" value="NITRATE_NITRITE RESPONSE REGULATOR PROTEIN NARP"/>
    <property type="match status" value="1"/>
</dbReference>
<evidence type="ECO:0000256" key="5">
    <source>
        <dbReference type="PROSITE-ProRule" id="PRU00169"/>
    </source>
</evidence>
<dbReference type="Gene3D" id="3.40.50.2300">
    <property type="match status" value="1"/>
</dbReference>
<evidence type="ECO:0000259" key="7">
    <source>
        <dbReference type="PROSITE" id="PS50110"/>
    </source>
</evidence>
<gene>
    <name evidence="8" type="ORF">J3359_03145</name>
</gene>
<dbReference type="Pfam" id="PF00072">
    <property type="entry name" value="Response_reg"/>
    <property type="match status" value="1"/>
</dbReference>
<accession>A0A975CQB7</accession>
<sequence length="208" mass="23234">MINIIIADDHEIVVEGLHSLLENEEGIAIVGEAYNGEEVIPLLESNAVDVAVLDISMPKMDGIDLTKFIKSNYPKVKILILTMHNEIGFIRRIIEAGAHGYILKNKGKEELVRATQALYNGNEYLGEEVTKTLFSSIRNTTVYGEIQLTKREKEVLKLIANSYTTPKISDELNIAPSTVETHRRNLIEKTGVKNSKGLVKFAIENGYH</sequence>
<dbReference type="AlphaFoldDB" id="A0A975CQB7"/>
<keyword evidence="2" id="KW-0805">Transcription regulation</keyword>
<evidence type="ECO:0000256" key="1">
    <source>
        <dbReference type="ARBA" id="ARBA00022553"/>
    </source>
</evidence>
<feature type="domain" description="HTH luxR-type" evidence="6">
    <location>
        <begin position="141"/>
        <end position="206"/>
    </location>
</feature>
<dbReference type="RefSeq" id="WP_208079298.1">
    <property type="nucleotide sequence ID" value="NZ_CP071869.1"/>
</dbReference>
<dbReference type="InterPro" id="IPR039420">
    <property type="entry name" value="WalR-like"/>
</dbReference>
<dbReference type="KEGG" id="pcea:J3359_03145"/>
<dbReference type="InterPro" id="IPR016032">
    <property type="entry name" value="Sig_transdc_resp-reg_C-effctor"/>
</dbReference>
<dbReference type="SUPFAM" id="SSF46894">
    <property type="entry name" value="C-terminal effector domain of the bipartite response regulators"/>
    <property type="match status" value="1"/>
</dbReference>
<dbReference type="Pfam" id="PF00196">
    <property type="entry name" value="GerE"/>
    <property type="match status" value="1"/>
</dbReference>
<evidence type="ECO:0000259" key="6">
    <source>
        <dbReference type="PROSITE" id="PS50043"/>
    </source>
</evidence>
<dbReference type="GO" id="GO:0000160">
    <property type="term" value="P:phosphorelay signal transduction system"/>
    <property type="evidence" value="ECO:0007669"/>
    <property type="project" value="InterPro"/>
</dbReference>
<dbReference type="InterPro" id="IPR058245">
    <property type="entry name" value="NreC/VraR/RcsB-like_REC"/>
</dbReference>